<organism evidence="1 2">
    <name type="scientific">Laetiporus sulphureus 93-53</name>
    <dbReference type="NCBI Taxonomy" id="1314785"/>
    <lineage>
        <taxon>Eukaryota</taxon>
        <taxon>Fungi</taxon>
        <taxon>Dikarya</taxon>
        <taxon>Basidiomycota</taxon>
        <taxon>Agaricomycotina</taxon>
        <taxon>Agaricomycetes</taxon>
        <taxon>Polyporales</taxon>
        <taxon>Laetiporus</taxon>
    </lineage>
</organism>
<dbReference type="GeneID" id="63821751"/>
<dbReference type="OrthoDB" id="2750707at2759"/>
<evidence type="ECO:0000313" key="2">
    <source>
        <dbReference type="Proteomes" id="UP000076871"/>
    </source>
</evidence>
<keyword evidence="2" id="KW-1185">Reference proteome</keyword>
<dbReference type="RefSeq" id="XP_040762013.1">
    <property type="nucleotide sequence ID" value="XM_040904721.1"/>
</dbReference>
<proteinExistence type="predicted"/>
<reference evidence="1 2" key="1">
    <citation type="journal article" date="2016" name="Mol. Biol. Evol.">
        <title>Comparative Genomics of Early-Diverging Mushroom-Forming Fungi Provides Insights into the Origins of Lignocellulose Decay Capabilities.</title>
        <authorList>
            <person name="Nagy L.G."/>
            <person name="Riley R."/>
            <person name="Tritt A."/>
            <person name="Adam C."/>
            <person name="Daum C."/>
            <person name="Floudas D."/>
            <person name="Sun H."/>
            <person name="Yadav J.S."/>
            <person name="Pangilinan J."/>
            <person name="Larsson K.H."/>
            <person name="Matsuura K."/>
            <person name="Barry K."/>
            <person name="Labutti K."/>
            <person name="Kuo R."/>
            <person name="Ohm R.A."/>
            <person name="Bhattacharya S.S."/>
            <person name="Shirouzu T."/>
            <person name="Yoshinaga Y."/>
            <person name="Martin F.M."/>
            <person name="Grigoriev I.V."/>
            <person name="Hibbett D.S."/>
        </authorList>
    </citation>
    <scope>NUCLEOTIDE SEQUENCE [LARGE SCALE GENOMIC DNA]</scope>
    <source>
        <strain evidence="1 2">93-53</strain>
    </source>
</reference>
<feature type="non-terminal residue" evidence="1">
    <location>
        <position position="1"/>
    </location>
</feature>
<evidence type="ECO:0008006" key="3">
    <source>
        <dbReference type="Google" id="ProtNLM"/>
    </source>
</evidence>
<dbReference type="Proteomes" id="UP000076871">
    <property type="component" value="Unassembled WGS sequence"/>
</dbReference>
<dbReference type="STRING" id="1314785.A0A165D7A7"/>
<sequence>LINVRILGHLLSYAPNDTAVAGLTKAIVSEGNQEVNPEALSELGDFYKNHFLRAFRRFKCRTPHASTHPSRPSFEYTKEQIARILQEYPRDHYHARTLAMLRDGHRCMLTHRTDVHYHRSVYAHTGKGGSESVSALECAHIFSESTNTNLQNAAKHKYATTAWAVLEQFGYPAIVKDLAGANVHSLVNILTLDHTLTQRECLGIIEEYVTFKSCLPGAPLPSAKYLQIHAACCKVAHLSGASGLFDRMEEEMDYDPDPATVPAFAKALEAHLEHITLV</sequence>
<gene>
    <name evidence="1" type="ORF">LAESUDRAFT_658023</name>
</gene>
<evidence type="ECO:0000313" key="1">
    <source>
        <dbReference type="EMBL" id="KZT04273.1"/>
    </source>
</evidence>
<dbReference type="EMBL" id="KV427637">
    <property type="protein sequence ID" value="KZT04273.1"/>
    <property type="molecule type" value="Genomic_DNA"/>
</dbReference>
<protein>
    <recommendedName>
        <fullName evidence="3">HNH nuclease domain-containing protein</fullName>
    </recommendedName>
</protein>
<name>A0A165D7A7_9APHY</name>
<dbReference type="InParanoid" id="A0A165D7A7"/>
<dbReference type="AlphaFoldDB" id="A0A165D7A7"/>
<accession>A0A165D7A7</accession>